<feature type="transmembrane region" description="Helical" evidence="1">
    <location>
        <begin position="6"/>
        <end position="24"/>
    </location>
</feature>
<evidence type="ECO:0000313" key="4">
    <source>
        <dbReference type="Proteomes" id="UP000664144"/>
    </source>
</evidence>
<name>A0A939EZM5_9BACT</name>
<dbReference type="PANTHER" id="PTHR37464:SF1">
    <property type="entry name" value="BLL2463 PROTEIN"/>
    <property type="match status" value="1"/>
</dbReference>
<feature type="transmembrane region" description="Helical" evidence="1">
    <location>
        <begin position="56"/>
        <end position="78"/>
    </location>
</feature>
<keyword evidence="1" id="KW-0812">Transmembrane</keyword>
<keyword evidence="1" id="KW-0472">Membrane</keyword>
<reference evidence="3" key="1">
    <citation type="submission" date="2021-03" db="EMBL/GenBank/DDBJ databases">
        <authorList>
            <person name="Kim M.K."/>
        </authorList>
    </citation>
    <scope>NUCLEOTIDE SEQUENCE</scope>
    <source>
        <strain evidence="3">BT186</strain>
    </source>
</reference>
<protein>
    <submittedName>
        <fullName evidence="3">BatA domain-containing protein</fullName>
    </submittedName>
</protein>
<dbReference type="EMBL" id="JAFLQZ010000016">
    <property type="protein sequence ID" value="MBO0360051.1"/>
    <property type="molecule type" value="Genomic_DNA"/>
</dbReference>
<dbReference type="AlphaFoldDB" id="A0A939EZM5"/>
<dbReference type="PANTHER" id="PTHR37464">
    <property type="entry name" value="BLL2463 PROTEIN"/>
    <property type="match status" value="1"/>
</dbReference>
<evidence type="ECO:0000313" key="3">
    <source>
        <dbReference type="EMBL" id="MBO0360051.1"/>
    </source>
</evidence>
<dbReference type="RefSeq" id="WP_206985999.1">
    <property type="nucleotide sequence ID" value="NZ_JAFLQZ010000016.1"/>
</dbReference>
<sequence length="686" mass="75923">MALTYPWFLLGLVSIAIPIAIHLFELRRPKRILFTNIGFIREVKLISARQRKLKHLLVLLARISFITFLVLIFVQPYIPAPIQNAQAQTSVGVFVDATPSMQASNRNSQPNGFEQSIKQAQELPNAYSTNTAFSLLNSSIQPRTTSAYRLELDKLSISGEADGVGGLLNRISAVKPEQVFVFSDFQKNDFSAKKIASIDSGKQVFLVPVGTADKKNVFVDSVWLDDAFIRSNTNIKLHIRLRNGGNVEVDNCQVKLFVGDRQAAAFRTDVPVGGVATTTVQLRLEGERLSECRVELNDFPVTFDNSFYFALQPSPKIKVLDIAGTTGGADIMRQLYANEPLFAYNSAKASNADYRTLESSDIVIVEGQARIETGLRESLVRVAKRGASLVIVPPSVLTSRSSYNQLFEDLGVGPIQWEPAGLAPVLRDVAVPTAQNPFFKDVFGSQNRQPVMPKASPVIRWSRSDANIVQMRDGEGFLGAFSSGPGRVYLFAAPFSTEYTDFTQHALFVPVMYRLAMQSYRREQQPAYRLNQGTIAANVAEAIQSGGEQVFKLSKDSTTFIPSQRLQAGILRFDVPVAMREPGFYTLSLNGKTVATLAFNFDKRESELATYSAEELRQLVGPNQPNVQVYDGANGESVAAKYKAERVGKPLWYYCLWAALASLLAEVLVLRFMRQQKAQQQTPIAA</sequence>
<keyword evidence="4" id="KW-1185">Reference proteome</keyword>
<accession>A0A939EZM5</accession>
<evidence type="ECO:0000259" key="2">
    <source>
        <dbReference type="Pfam" id="PF07584"/>
    </source>
</evidence>
<evidence type="ECO:0000256" key="1">
    <source>
        <dbReference type="SAM" id="Phobius"/>
    </source>
</evidence>
<organism evidence="3 4">
    <name type="scientific">Hymenobacter telluris</name>
    <dbReference type="NCBI Taxonomy" id="2816474"/>
    <lineage>
        <taxon>Bacteria</taxon>
        <taxon>Pseudomonadati</taxon>
        <taxon>Bacteroidota</taxon>
        <taxon>Cytophagia</taxon>
        <taxon>Cytophagales</taxon>
        <taxon>Hymenobacteraceae</taxon>
        <taxon>Hymenobacter</taxon>
    </lineage>
</organism>
<feature type="transmembrane region" description="Helical" evidence="1">
    <location>
        <begin position="651"/>
        <end position="670"/>
    </location>
</feature>
<comment type="caution">
    <text evidence="3">The sequence shown here is derived from an EMBL/GenBank/DDBJ whole genome shotgun (WGS) entry which is preliminary data.</text>
</comment>
<proteinExistence type="predicted"/>
<dbReference type="NCBIfam" id="TIGR02226">
    <property type="entry name" value="two_anch"/>
    <property type="match status" value="1"/>
</dbReference>
<keyword evidence="1" id="KW-1133">Transmembrane helix</keyword>
<dbReference type="Pfam" id="PF07584">
    <property type="entry name" value="BatA"/>
    <property type="match status" value="1"/>
</dbReference>
<dbReference type="InterPro" id="IPR011933">
    <property type="entry name" value="Double_TM_dom"/>
</dbReference>
<gene>
    <name evidence="3" type="ORF">J0X19_18975</name>
</gene>
<dbReference type="InterPro" id="IPR024163">
    <property type="entry name" value="Aerotolerance_reg_N"/>
</dbReference>
<feature type="domain" description="Aerotolerance regulator N-terminal" evidence="2">
    <location>
        <begin position="1"/>
        <end position="76"/>
    </location>
</feature>
<dbReference type="Proteomes" id="UP000664144">
    <property type="component" value="Unassembled WGS sequence"/>
</dbReference>